<sequence>GVFISFAIRSSLGLNTFLVIFFHGMSIFRVEISETVFDHLIHKFSLISTLVHDESSAGRSTLEVITRPIRLTNDNCFLRDQQLL</sequence>
<reference evidence="1" key="1">
    <citation type="submission" date="2023-10" db="EMBL/GenBank/DDBJ databases">
        <title>Genome assembly of Pristionchus species.</title>
        <authorList>
            <person name="Yoshida K."/>
            <person name="Sommer R.J."/>
        </authorList>
    </citation>
    <scope>NUCLEOTIDE SEQUENCE</scope>
    <source>
        <strain evidence="1">RS5133</strain>
    </source>
</reference>
<dbReference type="Proteomes" id="UP001432322">
    <property type="component" value="Unassembled WGS sequence"/>
</dbReference>
<name>A0AAV5WYJ4_9BILA</name>
<evidence type="ECO:0000313" key="1">
    <source>
        <dbReference type="EMBL" id="GMT35768.1"/>
    </source>
</evidence>
<feature type="non-terminal residue" evidence="1">
    <location>
        <position position="84"/>
    </location>
</feature>
<organism evidence="1 2">
    <name type="scientific">Pristionchus fissidentatus</name>
    <dbReference type="NCBI Taxonomy" id="1538716"/>
    <lineage>
        <taxon>Eukaryota</taxon>
        <taxon>Metazoa</taxon>
        <taxon>Ecdysozoa</taxon>
        <taxon>Nematoda</taxon>
        <taxon>Chromadorea</taxon>
        <taxon>Rhabditida</taxon>
        <taxon>Rhabditina</taxon>
        <taxon>Diplogasteromorpha</taxon>
        <taxon>Diplogasteroidea</taxon>
        <taxon>Neodiplogasteridae</taxon>
        <taxon>Pristionchus</taxon>
    </lineage>
</organism>
<dbReference type="AlphaFoldDB" id="A0AAV5WYJ4"/>
<protein>
    <submittedName>
        <fullName evidence="1">Uncharacterized protein</fullName>
    </submittedName>
</protein>
<evidence type="ECO:0000313" key="2">
    <source>
        <dbReference type="Proteomes" id="UP001432322"/>
    </source>
</evidence>
<feature type="non-terminal residue" evidence="1">
    <location>
        <position position="1"/>
    </location>
</feature>
<comment type="caution">
    <text evidence="1">The sequence shown here is derived from an EMBL/GenBank/DDBJ whole genome shotgun (WGS) entry which is preliminary data.</text>
</comment>
<proteinExistence type="predicted"/>
<gene>
    <name evidence="1" type="ORF">PFISCL1PPCAC_27065</name>
</gene>
<accession>A0AAV5WYJ4</accession>
<dbReference type="EMBL" id="BTSY01000007">
    <property type="protein sequence ID" value="GMT35768.1"/>
    <property type="molecule type" value="Genomic_DNA"/>
</dbReference>
<keyword evidence="2" id="KW-1185">Reference proteome</keyword>